<keyword evidence="3" id="KW-0732">Signal</keyword>
<gene>
    <name evidence="4" type="ORF">COV08_01315</name>
</gene>
<dbReference type="Gene3D" id="2.60.40.680">
    <property type="match status" value="1"/>
</dbReference>
<dbReference type="CDD" id="cd08547">
    <property type="entry name" value="Type_II_cohesin"/>
    <property type="match status" value="1"/>
</dbReference>
<dbReference type="GO" id="GO:0030246">
    <property type="term" value="F:carbohydrate binding"/>
    <property type="evidence" value="ECO:0007669"/>
    <property type="project" value="InterPro"/>
</dbReference>
<feature type="chain" id="PRO_5013755894" description="Cohesin domain-containing protein" evidence="3">
    <location>
        <begin position="33"/>
        <end position="325"/>
    </location>
</feature>
<evidence type="ECO:0000256" key="3">
    <source>
        <dbReference type="SAM" id="SignalP"/>
    </source>
</evidence>
<accession>A0A2H0RHV3</accession>
<evidence type="ECO:0000313" key="4">
    <source>
        <dbReference type="EMBL" id="PIR46131.1"/>
    </source>
</evidence>
<feature type="transmembrane region" description="Helical" evidence="2">
    <location>
        <begin position="218"/>
        <end position="243"/>
    </location>
</feature>
<dbReference type="AlphaFoldDB" id="A0A2H0RHV3"/>
<keyword evidence="2" id="KW-0812">Transmembrane</keyword>
<comment type="caution">
    <text evidence="4">The sequence shown here is derived from an EMBL/GenBank/DDBJ whole genome shotgun (WGS) entry which is preliminary data.</text>
</comment>
<evidence type="ECO:0008006" key="6">
    <source>
        <dbReference type="Google" id="ProtNLM"/>
    </source>
</evidence>
<dbReference type="SUPFAM" id="SSF49384">
    <property type="entry name" value="Carbohydrate-binding domain"/>
    <property type="match status" value="1"/>
</dbReference>
<dbReference type="Proteomes" id="UP000230431">
    <property type="component" value="Unassembled WGS sequence"/>
</dbReference>
<sequence length="325" mass="34964">MCLNKFRKLKFFSFVTVAILLLSLGMSDGAQAADLRLVPSNSRVEVSDNFSVAVQLASPKQSANAVYGVINFPPNLLQVVSVNHTGSVVDLWVQDPAFSNMSGQVIFEGAILNPGFTGESGRVLTVNFRAKADGVAKLAFAGGSVLANDGQGTNILNQLSPATVTVTAKTVAPAAPKPASTSLVESPAGDTIPPVLTVNEVKLSADGCSLLIDWGKSLVVVLSVVVPLVGLILLLLIVSLSGWRRLILLKLKLRREVSDAEIKLTETFEMIKANLQEQLELLEKAKKRRALTVVENKLLRTIKNDLDEATKILKKEIKDIEDEIK</sequence>
<keyword evidence="1" id="KW-0175">Coiled coil</keyword>
<dbReference type="InterPro" id="IPR008965">
    <property type="entry name" value="CBM2/CBM3_carb-bd_dom_sf"/>
</dbReference>
<protein>
    <recommendedName>
        <fullName evidence="6">Cohesin domain-containing protein</fullName>
    </recommendedName>
</protein>
<keyword evidence="2" id="KW-1133">Transmembrane helix</keyword>
<evidence type="ECO:0000256" key="2">
    <source>
        <dbReference type="SAM" id="Phobius"/>
    </source>
</evidence>
<dbReference type="EMBL" id="PCYK01000010">
    <property type="protein sequence ID" value="PIR46131.1"/>
    <property type="molecule type" value="Genomic_DNA"/>
</dbReference>
<feature type="coiled-coil region" evidence="1">
    <location>
        <begin position="265"/>
        <end position="323"/>
    </location>
</feature>
<reference evidence="4 5" key="1">
    <citation type="submission" date="2017-09" db="EMBL/GenBank/DDBJ databases">
        <title>Depth-based differentiation of microbial function through sediment-hosted aquifers and enrichment of novel symbionts in the deep terrestrial subsurface.</title>
        <authorList>
            <person name="Probst A.J."/>
            <person name="Ladd B."/>
            <person name="Jarett J.K."/>
            <person name="Geller-Mcgrath D.E."/>
            <person name="Sieber C.M."/>
            <person name="Emerson J.B."/>
            <person name="Anantharaman K."/>
            <person name="Thomas B.C."/>
            <person name="Malmstrom R."/>
            <person name="Stieglmeier M."/>
            <person name="Klingl A."/>
            <person name="Woyke T."/>
            <person name="Ryan C.M."/>
            <person name="Banfield J.F."/>
        </authorList>
    </citation>
    <scope>NUCLEOTIDE SEQUENCE [LARGE SCALE GENOMIC DNA]</scope>
    <source>
        <strain evidence="4">CG10_big_fil_rev_8_21_14_0_10_49_38</strain>
    </source>
</reference>
<organism evidence="4 5">
    <name type="scientific">Candidatus Vogelbacteria bacterium CG10_big_fil_rev_8_21_14_0_10_49_38</name>
    <dbReference type="NCBI Taxonomy" id="1975043"/>
    <lineage>
        <taxon>Bacteria</taxon>
        <taxon>Candidatus Vogeliibacteriota</taxon>
    </lineage>
</organism>
<feature type="signal peptide" evidence="3">
    <location>
        <begin position="1"/>
        <end position="32"/>
    </location>
</feature>
<evidence type="ECO:0000256" key="1">
    <source>
        <dbReference type="SAM" id="Coils"/>
    </source>
</evidence>
<keyword evidence="2" id="KW-0472">Membrane</keyword>
<evidence type="ECO:0000313" key="5">
    <source>
        <dbReference type="Proteomes" id="UP000230431"/>
    </source>
</evidence>
<name>A0A2H0RHV3_9BACT</name>
<proteinExistence type="predicted"/>